<dbReference type="SUPFAM" id="SSF53448">
    <property type="entry name" value="Nucleotide-diphospho-sugar transferases"/>
    <property type="match status" value="1"/>
</dbReference>
<dbReference type="AlphaFoldDB" id="A0A1G9DVX1"/>
<evidence type="ECO:0000256" key="3">
    <source>
        <dbReference type="ARBA" id="ARBA00022679"/>
    </source>
</evidence>
<sequence>MTALPTSVVIVSRGRGAELSRCLLAVSQLDHPAFEVIVVADPEGLAAVARSGLAGRIKTVPFDAPGISAARNAGIAAAAGELIAFLDDDAVPEPAWLRHLAGAIETTGAEAAAGYVRGRNGISFQSRAVAVDPLGRDLPLEFDGDAPVVPQVPAGAAVKTVGTNCAFRRDVLLALGGFDPAITFFMDETDLDLRLAAAGGRVAVAPLAEVHHAFAPSPRRRADRLPLDLADIGRSSARVMRRHAPWADAGRRFAELRAEQEARIARHVQAGNCPPEALGRLLATLERGWAEGLRAPLEGGPWLARASPPAFLRFRPERPFGADLVLAGSLLAAGRLRREAARAVREGRRTSLYLFDHTPRRHRLRFTADGVWEQSGGLYGASDRGDPPFRFWRFRARVERECARTRLVRATVVSEGK</sequence>
<evidence type="ECO:0000256" key="1">
    <source>
        <dbReference type="ARBA" id="ARBA00006739"/>
    </source>
</evidence>
<proteinExistence type="inferred from homology"/>
<dbReference type="CDD" id="cd00761">
    <property type="entry name" value="Glyco_tranf_GTA_type"/>
    <property type="match status" value="1"/>
</dbReference>
<dbReference type="OrthoDB" id="153025at2"/>
<evidence type="ECO:0000259" key="4">
    <source>
        <dbReference type="Pfam" id="PF00535"/>
    </source>
</evidence>
<evidence type="ECO:0000256" key="2">
    <source>
        <dbReference type="ARBA" id="ARBA00022676"/>
    </source>
</evidence>
<keyword evidence="3 5" id="KW-0808">Transferase</keyword>
<dbReference type="STRING" id="990712.SAMN05216257_10446"/>
<dbReference type="EMBL" id="FNFV01000004">
    <property type="protein sequence ID" value="SDK68047.1"/>
    <property type="molecule type" value="Genomic_DNA"/>
</dbReference>
<dbReference type="RefSeq" id="WP_092500282.1">
    <property type="nucleotide sequence ID" value="NZ_FNFV01000004.1"/>
</dbReference>
<dbReference type="GO" id="GO:0016757">
    <property type="term" value="F:glycosyltransferase activity"/>
    <property type="evidence" value="ECO:0007669"/>
    <property type="project" value="UniProtKB-KW"/>
</dbReference>
<dbReference type="Proteomes" id="UP000199328">
    <property type="component" value="Unassembled WGS sequence"/>
</dbReference>
<gene>
    <name evidence="5" type="ORF">SAMN05216257_10446</name>
</gene>
<dbReference type="Pfam" id="PF00535">
    <property type="entry name" value="Glycos_transf_2"/>
    <property type="match status" value="1"/>
</dbReference>
<dbReference type="Gene3D" id="3.90.550.10">
    <property type="entry name" value="Spore Coat Polysaccharide Biosynthesis Protein SpsA, Chain A"/>
    <property type="match status" value="1"/>
</dbReference>
<keyword evidence="2" id="KW-0328">Glycosyltransferase</keyword>
<name>A0A1G9DVX1_9RHOB</name>
<dbReference type="InterPro" id="IPR001173">
    <property type="entry name" value="Glyco_trans_2-like"/>
</dbReference>
<dbReference type="PANTHER" id="PTHR43179:SF12">
    <property type="entry name" value="GALACTOFURANOSYLTRANSFERASE GLFT2"/>
    <property type="match status" value="1"/>
</dbReference>
<comment type="similarity">
    <text evidence="1">Belongs to the glycosyltransferase 2 family.</text>
</comment>
<protein>
    <submittedName>
        <fullName evidence="5">Glycosyltransferase, GT2 family</fullName>
    </submittedName>
</protein>
<accession>A0A1G9DVX1</accession>
<evidence type="ECO:0000313" key="5">
    <source>
        <dbReference type="EMBL" id="SDK68047.1"/>
    </source>
</evidence>
<keyword evidence="6" id="KW-1185">Reference proteome</keyword>
<dbReference type="PANTHER" id="PTHR43179">
    <property type="entry name" value="RHAMNOSYLTRANSFERASE WBBL"/>
    <property type="match status" value="1"/>
</dbReference>
<reference evidence="6" key="1">
    <citation type="submission" date="2016-10" db="EMBL/GenBank/DDBJ databases">
        <authorList>
            <person name="Varghese N."/>
            <person name="Submissions S."/>
        </authorList>
    </citation>
    <scope>NUCLEOTIDE SEQUENCE [LARGE SCALE GENOMIC DNA]</scope>
    <source>
        <strain evidence="6">CGMCC 1.10789</strain>
    </source>
</reference>
<feature type="domain" description="Glycosyltransferase 2-like" evidence="4">
    <location>
        <begin position="7"/>
        <end position="127"/>
    </location>
</feature>
<dbReference type="InterPro" id="IPR029044">
    <property type="entry name" value="Nucleotide-diphossugar_trans"/>
</dbReference>
<evidence type="ECO:0000313" key="6">
    <source>
        <dbReference type="Proteomes" id="UP000199328"/>
    </source>
</evidence>
<organism evidence="5 6">
    <name type="scientific">Meinhardsimonia xiamenensis</name>
    <dbReference type="NCBI Taxonomy" id="990712"/>
    <lineage>
        <taxon>Bacteria</taxon>
        <taxon>Pseudomonadati</taxon>
        <taxon>Pseudomonadota</taxon>
        <taxon>Alphaproteobacteria</taxon>
        <taxon>Rhodobacterales</taxon>
        <taxon>Paracoccaceae</taxon>
        <taxon>Meinhardsimonia</taxon>
    </lineage>
</organism>